<organism evidence="2">
    <name type="scientific">Salix viminalis</name>
    <name type="common">Common osier</name>
    <name type="synonym">Basket willow</name>
    <dbReference type="NCBI Taxonomy" id="40686"/>
    <lineage>
        <taxon>Eukaryota</taxon>
        <taxon>Viridiplantae</taxon>
        <taxon>Streptophyta</taxon>
        <taxon>Embryophyta</taxon>
        <taxon>Tracheophyta</taxon>
        <taxon>Spermatophyta</taxon>
        <taxon>Magnoliopsida</taxon>
        <taxon>eudicotyledons</taxon>
        <taxon>Gunneridae</taxon>
        <taxon>Pentapetalae</taxon>
        <taxon>rosids</taxon>
        <taxon>fabids</taxon>
        <taxon>Malpighiales</taxon>
        <taxon>Salicaceae</taxon>
        <taxon>Saliceae</taxon>
        <taxon>Salix</taxon>
    </lineage>
</organism>
<dbReference type="AlphaFoldDB" id="A0A6N2LV18"/>
<evidence type="ECO:0000313" key="2">
    <source>
        <dbReference type="EMBL" id="VFU45270.1"/>
    </source>
</evidence>
<reference evidence="2" key="1">
    <citation type="submission" date="2019-03" db="EMBL/GenBank/DDBJ databases">
        <authorList>
            <person name="Mank J."/>
            <person name="Almeida P."/>
        </authorList>
    </citation>
    <scope>NUCLEOTIDE SEQUENCE</scope>
    <source>
        <strain evidence="2">78183</strain>
    </source>
</reference>
<proteinExistence type="predicted"/>
<feature type="transmembrane region" description="Helical" evidence="1">
    <location>
        <begin position="72"/>
        <end position="90"/>
    </location>
</feature>
<dbReference type="PANTHER" id="PTHR47170">
    <property type="entry name" value="MALONYL-COA ACP TRANSACYLASE, ACP-BINDING"/>
    <property type="match status" value="1"/>
</dbReference>
<protein>
    <submittedName>
        <fullName evidence="2">Uncharacterized protein</fullName>
    </submittedName>
</protein>
<name>A0A6N2LV18_SALVM</name>
<sequence>MVSVIRLDSDEVQKFCDSANQDVDEDNKVQIASYLCPVTSPVQGETTVTTLLAKGPKKSYELGPGKNQSHLAVIYTLGASYLAELLLALSREWTRKQKQRILAPEMAAGGVPQVVPDQR</sequence>
<keyword evidence="1" id="KW-0472">Membrane</keyword>
<evidence type="ECO:0000256" key="1">
    <source>
        <dbReference type="SAM" id="Phobius"/>
    </source>
</evidence>
<keyword evidence="1" id="KW-0812">Transmembrane</keyword>
<accession>A0A6N2LV18</accession>
<dbReference type="InterPro" id="IPR052760">
    <property type="entry name" value="Mitochondrial_malonyltrans"/>
</dbReference>
<gene>
    <name evidence="2" type="ORF">SVIM_LOCUS282767</name>
</gene>
<dbReference type="EMBL" id="CAADRP010001619">
    <property type="protein sequence ID" value="VFU45270.1"/>
    <property type="molecule type" value="Genomic_DNA"/>
</dbReference>
<keyword evidence="1" id="KW-1133">Transmembrane helix</keyword>
<dbReference type="PANTHER" id="PTHR47170:SF2">
    <property type="entry name" value="MALONYL-COA:ACP TRANSACYLASE (MAT) DOMAIN-CONTAINING PROTEIN"/>
    <property type="match status" value="1"/>
</dbReference>